<keyword evidence="3" id="KW-1185">Reference proteome</keyword>
<proteinExistence type="predicted"/>
<evidence type="ECO:0000313" key="2">
    <source>
        <dbReference type="EMBL" id="GAA2043821.1"/>
    </source>
</evidence>
<dbReference type="InterPro" id="IPR032710">
    <property type="entry name" value="NTF2-like_dom_sf"/>
</dbReference>
<name>A0ABP5GFM0_9ACTN</name>
<accession>A0ABP5GFM0</accession>
<dbReference type="Pfam" id="PF12680">
    <property type="entry name" value="SnoaL_2"/>
    <property type="match status" value="1"/>
</dbReference>
<dbReference type="EMBL" id="BAAANQ010000001">
    <property type="protein sequence ID" value="GAA2043821.1"/>
    <property type="molecule type" value="Genomic_DNA"/>
</dbReference>
<dbReference type="PANTHER" id="PTHR41252:SF1">
    <property type="entry name" value="BLR2505 PROTEIN"/>
    <property type="match status" value="1"/>
</dbReference>
<feature type="domain" description="SnoaL-like" evidence="1">
    <location>
        <begin position="27"/>
        <end position="120"/>
    </location>
</feature>
<dbReference type="SUPFAM" id="SSF54427">
    <property type="entry name" value="NTF2-like"/>
    <property type="match status" value="1"/>
</dbReference>
<protein>
    <recommendedName>
        <fullName evidence="1">SnoaL-like domain-containing protein</fullName>
    </recommendedName>
</protein>
<sequence>MRYTPQEESNLAVVKAALAAGAEDFTRFFTEIFTESTTWTIAGHGPVAGEYSGLDDLHNNAEKALFDRLDGPLAITPRGLWADGDDVIVRIDSTGRARDGQPYRNGYLYILTMKDGKVVSGIEWLDLHAYYDIVERVAV</sequence>
<comment type="caution">
    <text evidence="2">The sequence shown here is derived from an EMBL/GenBank/DDBJ whole genome shotgun (WGS) entry which is preliminary data.</text>
</comment>
<dbReference type="RefSeq" id="WP_019433800.1">
    <property type="nucleotide sequence ID" value="NZ_BAAANQ010000001.1"/>
</dbReference>
<dbReference type="Gene3D" id="3.10.450.50">
    <property type="match status" value="1"/>
</dbReference>
<dbReference type="PANTHER" id="PTHR41252">
    <property type="entry name" value="BLR2505 PROTEIN"/>
    <property type="match status" value="1"/>
</dbReference>
<dbReference type="Proteomes" id="UP001403094">
    <property type="component" value="Unassembled WGS sequence"/>
</dbReference>
<organism evidence="2 3">
    <name type="scientific">Streptomyces cheonanensis</name>
    <dbReference type="NCBI Taxonomy" id="312720"/>
    <lineage>
        <taxon>Bacteria</taxon>
        <taxon>Bacillati</taxon>
        <taxon>Actinomycetota</taxon>
        <taxon>Actinomycetes</taxon>
        <taxon>Kitasatosporales</taxon>
        <taxon>Streptomycetaceae</taxon>
        <taxon>Streptomyces</taxon>
    </lineage>
</organism>
<gene>
    <name evidence="2" type="ORF">GCM10009757_08830</name>
</gene>
<reference evidence="3" key="1">
    <citation type="journal article" date="2019" name="Int. J. Syst. Evol. Microbiol.">
        <title>The Global Catalogue of Microorganisms (GCM) 10K type strain sequencing project: providing services to taxonomists for standard genome sequencing and annotation.</title>
        <authorList>
            <consortium name="The Broad Institute Genomics Platform"/>
            <consortium name="The Broad Institute Genome Sequencing Center for Infectious Disease"/>
            <person name="Wu L."/>
            <person name="Ma J."/>
        </authorList>
    </citation>
    <scope>NUCLEOTIDE SEQUENCE [LARGE SCALE GENOMIC DNA]</scope>
    <source>
        <strain evidence="3">JCM 14549</strain>
    </source>
</reference>
<dbReference type="InterPro" id="IPR037401">
    <property type="entry name" value="SnoaL-like"/>
</dbReference>
<evidence type="ECO:0000259" key="1">
    <source>
        <dbReference type="Pfam" id="PF12680"/>
    </source>
</evidence>
<evidence type="ECO:0000313" key="3">
    <source>
        <dbReference type="Proteomes" id="UP001403094"/>
    </source>
</evidence>